<accession>A0ABM8G8M1</accession>
<dbReference type="PROSITE" id="PS50928">
    <property type="entry name" value="ABC_TM1"/>
    <property type="match status" value="1"/>
</dbReference>
<reference evidence="10" key="1">
    <citation type="journal article" date="2019" name="Int. J. Syst. Evol. Microbiol.">
        <title>The Global Catalogue of Microorganisms (GCM) 10K type strain sequencing project: providing services to taxonomists for standard genome sequencing and annotation.</title>
        <authorList>
            <consortium name="The Broad Institute Genomics Platform"/>
            <consortium name="The Broad Institute Genome Sequencing Center for Infectious Disease"/>
            <person name="Wu L."/>
            <person name="Ma J."/>
        </authorList>
    </citation>
    <scope>NUCLEOTIDE SEQUENCE [LARGE SCALE GENOMIC DNA]</scope>
    <source>
        <strain evidence="10">NBRC 108725</strain>
    </source>
</reference>
<protein>
    <recommendedName>
        <fullName evidence="8">ABC transmembrane type-1 domain-containing protein</fullName>
    </recommendedName>
</protein>
<dbReference type="CDD" id="cd06261">
    <property type="entry name" value="TM_PBP2"/>
    <property type="match status" value="1"/>
</dbReference>
<evidence type="ECO:0000259" key="8">
    <source>
        <dbReference type="PROSITE" id="PS50928"/>
    </source>
</evidence>
<feature type="domain" description="ABC transmembrane type-1" evidence="8">
    <location>
        <begin position="78"/>
        <end position="234"/>
    </location>
</feature>
<comment type="similarity">
    <text evidence="7">Belongs to the binding-protein-dependent transport system permease family.</text>
</comment>
<gene>
    <name evidence="9" type="ORF">GCM10025866_04440</name>
</gene>
<evidence type="ECO:0000256" key="5">
    <source>
        <dbReference type="ARBA" id="ARBA00022989"/>
    </source>
</evidence>
<dbReference type="EMBL" id="AP027731">
    <property type="protein sequence ID" value="BDZ44535.1"/>
    <property type="molecule type" value="Genomic_DNA"/>
</dbReference>
<keyword evidence="5 7" id="KW-1133">Transmembrane helix</keyword>
<evidence type="ECO:0000313" key="9">
    <source>
        <dbReference type="EMBL" id="BDZ44535.1"/>
    </source>
</evidence>
<dbReference type="RefSeq" id="WP_286277992.1">
    <property type="nucleotide sequence ID" value="NZ_AP027731.1"/>
</dbReference>
<evidence type="ECO:0000256" key="6">
    <source>
        <dbReference type="ARBA" id="ARBA00023136"/>
    </source>
</evidence>
<dbReference type="PANTHER" id="PTHR32243:SF18">
    <property type="entry name" value="INNER MEMBRANE ABC TRANSPORTER PERMEASE PROTEIN YCJP"/>
    <property type="match status" value="1"/>
</dbReference>
<feature type="transmembrane region" description="Helical" evidence="7">
    <location>
        <begin position="16"/>
        <end position="37"/>
    </location>
</feature>
<keyword evidence="3" id="KW-1003">Cell membrane</keyword>
<organism evidence="9 10">
    <name type="scientific">Naasia aerilata</name>
    <dbReference type="NCBI Taxonomy" id="1162966"/>
    <lineage>
        <taxon>Bacteria</taxon>
        <taxon>Bacillati</taxon>
        <taxon>Actinomycetota</taxon>
        <taxon>Actinomycetes</taxon>
        <taxon>Micrococcales</taxon>
        <taxon>Microbacteriaceae</taxon>
        <taxon>Naasia</taxon>
    </lineage>
</organism>
<evidence type="ECO:0000256" key="3">
    <source>
        <dbReference type="ARBA" id="ARBA00022475"/>
    </source>
</evidence>
<feature type="transmembrane region" description="Helical" evidence="7">
    <location>
        <begin position="149"/>
        <end position="169"/>
    </location>
</feature>
<dbReference type="SUPFAM" id="SSF161098">
    <property type="entry name" value="MetI-like"/>
    <property type="match status" value="1"/>
</dbReference>
<dbReference type="Gene3D" id="1.10.3720.10">
    <property type="entry name" value="MetI-like"/>
    <property type="match status" value="1"/>
</dbReference>
<keyword evidence="2 7" id="KW-0813">Transport</keyword>
<keyword evidence="10" id="KW-1185">Reference proteome</keyword>
<dbReference type="InterPro" id="IPR000515">
    <property type="entry name" value="MetI-like"/>
</dbReference>
<evidence type="ECO:0000256" key="7">
    <source>
        <dbReference type="RuleBase" id="RU363032"/>
    </source>
</evidence>
<dbReference type="InterPro" id="IPR035906">
    <property type="entry name" value="MetI-like_sf"/>
</dbReference>
<evidence type="ECO:0000256" key="4">
    <source>
        <dbReference type="ARBA" id="ARBA00022692"/>
    </source>
</evidence>
<sequence>MSVAPAPRVHRTRRKWHLTAIGIVLVGLFIFPLYWMITTSVKTPDELFASPPTWVPTHLDLDNYAITVFGNAQMMRSLGNSVLISVGTTVLTLLLATPAAYAMARLRLRWTGLLLLPFLVAQLLPAINVALPMFALFSQFGLVNTYQGVILADTVNALPFAVIVLRPFYLGIPRELEEAASVDGATRFQAFFRIVLPLVRPGLVTVGVFAFVMTWGSSCSASPWRPSRSSSRSP</sequence>
<keyword evidence="6 7" id="KW-0472">Membrane</keyword>
<name>A0ABM8G8M1_9MICO</name>
<dbReference type="Proteomes" id="UP001321498">
    <property type="component" value="Chromosome"/>
</dbReference>
<evidence type="ECO:0000256" key="2">
    <source>
        <dbReference type="ARBA" id="ARBA00022448"/>
    </source>
</evidence>
<keyword evidence="4 7" id="KW-0812">Transmembrane</keyword>
<dbReference type="Pfam" id="PF00528">
    <property type="entry name" value="BPD_transp_1"/>
    <property type="match status" value="1"/>
</dbReference>
<dbReference type="InterPro" id="IPR050901">
    <property type="entry name" value="BP-dep_ABC_trans_perm"/>
</dbReference>
<evidence type="ECO:0000313" key="10">
    <source>
        <dbReference type="Proteomes" id="UP001321498"/>
    </source>
</evidence>
<feature type="transmembrane region" description="Helical" evidence="7">
    <location>
        <begin position="190"/>
        <end position="215"/>
    </location>
</feature>
<comment type="subcellular location">
    <subcellularLocation>
        <location evidence="1 7">Cell membrane</location>
        <topology evidence="1 7">Multi-pass membrane protein</topology>
    </subcellularLocation>
</comment>
<proteinExistence type="inferred from homology"/>
<feature type="transmembrane region" description="Helical" evidence="7">
    <location>
        <begin position="113"/>
        <end position="137"/>
    </location>
</feature>
<dbReference type="PANTHER" id="PTHR32243">
    <property type="entry name" value="MALTOSE TRANSPORT SYSTEM PERMEASE-RELATED"/>
    <property type="match status" value="1"/>
</dbReference>
<evidence type="ECO:0000256" key="1">
    <source>
        <dbReference type="ARBA" id="ARBA00004651"/>
    </source>
</evidence>
<feature type="transmembrane region" description="Helical" evidence="7">
    <location>
        <begin position="82"/>
        <end position="101"/>
    </location>
</feature>